<dbReference type="VEuPathDB" id="FungiDB:SPRG_20065"/>
<proteinExistence type="predicted"/>
<evidence type="ECO:0000256" key="1">
    <source>
        <dbReference type="SAM" id="SignalP"/>
    </source>
</evidence>
<reference evidence="2 3" key="1">
    <citation type="journal article" date="2013" name="PLoS Genet.">
        <title>Distinctive expansion of potential virulence genes in the genome of the oomycete fish pathogen Saprolegnia parasitica.</title>
        <authorList>
            <person name="Jiang R.H."/>
            <person name="de Bruijn I."/>
            <person name="Haas B.J."/>
            <person name="Belmonte R."/>
            <person name="Lobach L."/>
            <person name="Christie J."/>
            <person name="van den Ackerveken G."/>
            <person name="Bottin A."/>
            <person name="Bulone V."/>
            <person name="Diaz-Moreno S.M."/>
            <person name="Dumas B."/>
            <person name="Fan L."/>
            <person name="Gaulin E."/>
            <person name="Govers F."/>
            <person name="Grenville-Briggs L.J."/>
            <person name="Horner N.R."/>
            <person name="Levin J.Z."/>
            <person name="Mammella M."/>
            <person name="Meijer H.J."/>
            <person name="Morris P."/>
            <person name="Nusbaum C."/>
            <person name="Oome S."/>
            <person name="Phillips A.J."/>
            <person name="van Rooyen D."/>
            <person name="Rzeszutek E."/>
            <person name="Saraiva M."/>
            <person name="Secombes C.J."/>
            <person name="Seidl M.F."/>
            <person name="Snel B."/>
            <person name="Stassen J.H."/>
            <person name="Sykes S."/>
            <person name="Tripathy S."/>
            <person name="van den Berg H."/>
            <person name="Vega-Arreguin J.C."/>
            <person name="Wawra S."/>
            <person name="Young S.K."/>
            <person name="Zeng Q."/>
            <person name="Dieguez-Uribeondo J."/>
            <person name="Russ C."/>
            <person name="Tyler B.M."/>
            <person name="van West P."/>
        </authorList>
    </citation>
    <scope>NUCLEOTIDE SEQUENCE [LARGE SCALE GENOMIC DNA]</scope>
    <source>
        <strain evidence="2 3">CBS 223.65</strain>
    </source>
</reference>
<keyword evidence="1" id="KW-0732">Signal</keyword>
<evidence type="ECO:0000313" key="2">
    <source>
        <dbReference type="EMBL" id="KDO28958.1"/>
    </source>
</evidence>
<name>A0A067CEL9_SAPPC</name>
<keyword evidence="3" id="KW-1185">Reference proteome</keyword>
<organism evidence="2 3">
    <name type="scientific">Saprolegnia parasitica (strain CBS 223.65)</name>
    <dbReference type="NCBI Taxonomy" id="695850"/>
    <lineage>
        <taxon>Eukaryota</taxon>
        <taxon>Sar</taxon>
        <taxon>Stramenopiles</taxon>
        <taxon>Oomycota</taxon>
        <taxon>Saprolegniomycetes</taxon>
        <taxon>Saprolegniales</taxon>
        <taxon>Saprolegniaceae</taxon>
        <taxon>Saprolegnia</taxon>
    </lineage>
</organism>
<feature type="signal peptide" evidence="1">
    <location>
        <begin position="1"/>
        <end position="22"/>
    </location>
</feature>
<dbReference type="KEGG" id="spar:SPRG_20065"/>
<dbReference type="RefSeq" id="XP_012200298.1">
    <property type="nucleotide sequence ID" value="XM_012344908.1"/>
</dbReference>
<dbReference type="GeneID" id="24141299"/>
<dbReference type="Proteomes" id="UP000030745">
    <property type="component" value="Unassembled WGS sequence"/>
</dbReference>
<gene>
    <name evidence="2" type="ORF">SPRG_20065</name>
</gene>
<evidence type="ECO:0000313" key="3">
    <source>
        <dbReference type="Proteomes" id="UP000030745"/>
    </source>
</evidence>
<accession>A0A067CEL9</accession>
<protein>
    <submittedName>
        <fullName evidence="2">Uncharacterized protein</fullName>
    </submittedName>
</protein>
<dbReference type="AlphaFoldDB" id="A0A067CEL9"/>
<sequence length="109" mass="12072">MDRRAPHRCALLWATLSKVATARDDAARTELLVQLLRLEAHVTTYKGPPPKTCLSKVLGDDRVAYMVGLYTTPLVLDYVASLDTHDALYSPVNIAAPAIMQSFARFIRS</sequence>
<feature type="chain" id="PRO_5001637681" evidence="1">
    <location>
        <begin position="23"/>
        <end position="109"/>
    </location>
</feature>
<dbReference type="EMBL" id="KK583208">
    <property type="protein sequence ID" value="KDO28958.1"/>
    <property type="molecule type" value="Genomic_DNA"/>
</dbReference>